<comment type="caution">
    <text evidence="1">The sequence shown here is derived from an EMBL/GenBank/DDBJ whole genome shotgun (WGS) entry which is preliminary data.</text>
</comment>
<reference evidence="1 2" key="1">
    <citation type="submission" date="2021-05" db="EMBL/GenBank/DDBJ databases">
        <title>Genome Assembly of Synthetic Allotetraploid Brassica napus Reveals Homoeologous Exchanges between Subgenomes.</title>
        <authorList>
            <person name="Davis J.T."/>
        </authorList>
    </citation>
    <scope>NUCLEOTIDE SEQUENCE [LARGE SCALE GENOMIC DNA]</scope>
    <source>
        <strain evidence="2">cv. Da-Ae</strain>
        <tissue evidence="1">Seedling</tissue>
    </source>
</reference>
<dbReference type="EMBL" id="JAGKQM010000009">
    <property type="protein sequence ID" value="KAH0913260.1"/>
    <property type="molecule type" value="Genomic_DNA"/>
</dbReference>
<dbReference type="Proteomes" id="UP000824890">
    <property type="component" value="Unassembled WGS sequence"/>
</dbReference>
<accession>A0ABQ8C8A8</accession>
<evidence type="ECO:0000313" key="1">
    <source>
        <dbReference type="EMBL" id="KAH0913260.1"/>
    </source>
</evidence>
<keyword evidence="2" id="KW-1185">Reference proteome</keyword>
<protein>
    <submittedName>
        <fullName evidence="1">Uncharacterized protein</fullName>
    </submittedName>
</protein>
<gene>
    <name evidence="1" type="ORF">HID58_036581</name>
</gene>
<evidence type="ECO:0000313" key="2">
    <source>
        <dbReference type="Proteomes" id="UP000824890"/>
    </source>
</evidence>
<organism evidence="1 2">
    <name type="scientific">Brassica napus</name>
    <name type="common">Rape</name>
    <dbReference type="NCBI Taxonomy" id="3708"/>
    <lineage>
        <taxon>Eukaryota</taxon>
        <taxon>Viridiplantae</taxon>
        <taxon>Streptophyta</taxon>
        <taxon>Embryophyta</taxon>
        <taxon>Tracheophyta</taxon>
        <taxon>Spermatophyta</taxon>
        <taxon>Magnoliopsida</taxon>
        <taxon>eudicotyledons</taxon>
        <taxon>Gunneridae</taxon>
        <taxon>Pentapetalae</taxon>
        <taxon>rosids</taxon>
        <taxon>malvids</taxon>
        <taxon>Brassicales</taxon>
        <taxon>Brassicaceae</taxon>
        <taxon>Brassiceae</taxon>
        <taxon>Brassica</taxon>
    </lineage>
</organism>
<name>A0ABQ8C8A8_BRANA</name>
<sequence length="232" mass="25680">MANARVFLSDLKSGRCSEVRLLRFWEARNIKRGDELMSVDMLLLDSNVTSSQQTLTFSRPYITGELTAVKSHVSDRPKDKDRVMTTIKIESFFVEGFAKVEPMKIAELNQFIITPQPQVQFQTIICKDGATSWTLEITCLGSVSLSAKMFGGGNEKENNSGSRTSTGLILKKAQTTTSAKVKKSFYAPKYIQVNIITELAKFSRADVRNLMASSPILDEAAQNPQPTGIQAS</sequence>
<proteinExistence type="predicted"/>